<gene>
    <name evidence="3" type="ORF">HIM_09323</name>
</gene>
<evidence type="ECO:0000313" key="4">
    <source>
        <dbReference type="Proteomes" id="UP000054481"/>
    </source>
</evidence>
<evidence type="ECO:0000259" key="2">
    <source>
        <dbReference type="Pfam" id="PF20209"/>
    </source>
</evidence>
<name>A0A0F7ZLM1_9HYPO</name>
<evidence type="ECO:0000256" key="1">
    <source>
        <dbReference type="SAM" id="MobiDB-lite"/>
    </source>
</evidence>
<accession>A0A0F7ZLM1</accession>
<feature type="domain" description="DUF6570" evidence="2">
    <location>
        <begin position="240"/>
        <end position="364"/>
    </location>
</feature>
<dbReference type="AlphaFoldDB" id="A0A0F7ZLM1"/>
<sequence>MPLEEVNMPREEVLSGQGAGRAFENAGQGRILPRQATGCETGANRLSVPCQVQEHGAGRGHGTKSAGIQQAASPAAGRRRARPDRKHPPRKRVRTAIHKPRTEKEQAHDLASVMRFLEEQFALKERLSNEQMWCTPVPHERKVSTVREFYQAFQDKRTLAIQTCMVCYRKRTEKELWRMPWSDWASRSVPRGGRSPFACLKCFPHGKPVPVCAECVRQLGRGGLSPASQIHSRLGCEHMFPEELKGLSPVEEKLIALNSCYGLFTRHAVSGGQRQAVRYPKHVKGHVTVFPNNEQALATKVLPHPLVQIMDEIHVSWQGPEKPTPTDLSGLLSVRRRVVERALVWLKKNNPHYAEVEIDQAEMDTWGAPVDGVPLEVYNRLEVYQEMAFFLRPLGWIPPRLGARWVRLQHLLSSTTTIQSQG</sequence>
<evidence type="ECO:0000313" key="3">
    <source>
        <dbReference type="EMBL" id="KJZ71250.1"/>
    </source>
</evidence>
<organism evidence="3 4">
    <name type="scientific">Hirsutella minnesotensis 3608</name>
    <dbReference type="NCBI Taxonomy" id="1043627"/>
    <lineage>
        <taxon>Eukaryota</taxon>
        <taxon>Fungi</taxon>
        <taxon>Dikarya</taxon>
        <taxon>Ascomycota</taxon>
        <taxon>Pezizomycotina</taxon>
        <taxon>Sordariomycetes</taxon>
        <taxon>Hypocreomycetidae</taxon>
        <taxon>Hypocreales</taxon>
        <taxon>Ophiocordycipitaceae</taxon>
        <taxon>Hirsutella</taxon>
    </lineage>
</organism>
<protein>
    <recommendedName>
        <fullName evidence="2">DUF6570 domain-containing protein</fullName>
    </recommendedName>
</protein>
<feature type="compositionally biased region" description="Basic residues" evidence="1">
    <location>
        <begin position="77"/>
        <end position="93"/>
    </location>
</feature>
<keyword evidence="4" id="KW-1185">Reference proteome</keyword>
<dbReference type="OrthoDB" id="3067952at2759"/>
<proteinExistence type="predicted"/>
<dbReference type="InterPro" id="IPR046700">
    <property type="entry name" value="DUF6570"/>
</dbReference>
<reference evidence="3 4" key="1">
    <citation type="journal article" date="2014" name="Genome Biol. Evol.">
        <title>Comparative genomics and transcriptomics analyses reveal divergent lifestyle features of nematode endoparasitic fungus Hirsutella minnesotensis.</title>
        <authorList>
            <person name="Lai Y."/>
            <person name="Liu K."/>
            <person name="Zhang X."/>
            <person name="Zhang X."/>
            <person name="Li K."/>
            <person name="Wang N."/>
            <person name="Shu C."/>
            <person name="Wu Y."/>
            <person name="Wang C."/>
            <person name="Bushley K.E."/>
            <person name="Xiang M."/>
            <person name="Liu X."/>
        </authorList>
    </citation>
    <scope>NUCLEOTIDE SEQUENCE [LARGE SCALE GENOMIC DNA]</scope>
    <source>
        <strain evidence="3 4">3608</strain>
    </source>
</reference>
<dbReference type="Proteomes" id="UP000054481">
    <property type="component" value="Unassembled WGS sequence"/>
</dbReference>
<feature type="region of interest" description="Disordered" evidence="1">
    <location>
        <begin position="54"/>
        <end position="93"/>
    </location>
</feature>
<dbReference type="EMBL" id="KQ030581">
    <property type="protein sequence ID" value="KJZ71250.1"/>
    <property type="molecule type" value="Genomic_DNA"/>
</dbReference>
<dbReference type="Pfam" id="PF20209">
    <property type="entry name" value="DUF6570"/>
    <property type="match status" value="1"/>
</dbReference>